<sequence>MSGSEHSTRLSALIVNFNSGNFALRCVESLIAMWALEGRRPQDLEIVVVDNASPVDQETWLDHLERLGATVDRADDNLGYAGGMNRAFAHTSGGPDDVVAILNPDLFILEGALGTMLSYLADHPDVGIVDPKVSIDPGRELLLPRNPLPTLVEHTRVNLAHRSTGWARRYSRHRLRGDVPFHESDGPVETDMLSGCCMFMRRATIARLGGRPMDDSFPLYYEDTDLCRKVRALGLKLVHMGNAPVLHYWSRSAGIGSQFEGEPARRYHYSRNLYFTRYYGRVGGRFARWIGDKGAEWATRGRMAMHEFEHLGEVSEAPVLELDGDGPFLVEANFSPAFLLSAGTLGEGRTFQFSPGAWEWMFPARIYVRALDRRTLALRGAWTFDRVGHVRENGLTVEEVYGAQVQALIEPLPTAHRIGGVA</sequence>
<dbReference type="CDD" id="cd04186">
    <property type="entry name" value="GT_2_like_c"/>
    <property type="match status" value="1"/>
</dbReference>
<dbReference type="EMBL" id="CP036290">
    <property type="protein sequence ID" value="QDU84300.1"/>
    <property type="molecule type" value="Genomic_DNA"/>
</dbReference>
<dbReference type="RefSeq" id="WP_419186397.1">
    <property type="nucleotide sequence ID" value="NZ_CP036290.1"/>
</dbReference>
<gene>
    <name evidence="2" type="primary">wbbL_1</name>
    <name evidence="2" type="ORF">Pla163_14070</name>
</gene>
<dbReference type="GO" id="GO:0102096">
    <property type="term" value="F:decaprenyl-N-acetyl-alpha-D-glucosaminyl-pyrophosphate:dTDP-alpha-L-rhamnose rhamnosyltransferase activity"/>
    <property type="evidence" value="ECO:0007669"/>
    <property type="project" value="UniProtKB-EC"/>
</dbReference>
<keyword evidence="2" id="KW-0328">Glycosyltransferase</keyword>
<evidence type="ECO:0000259" key="1">
    <source>
        <dbReference type="Pfam" id="PF00535"/>
    </source>
</evidence>
<evidence type="ECO:0000313" key="3">
    <source>
        <dbReference type="Proteomes" id="UP000319342"/>
    </source>
</evidence>
<keyword evidence="3" id="KW-1185">Reference proteome</keyword>
<dbReference type="PANTHER" id="PTHR43179:SF7">
    <property type="entry name" value="RHAMNOSYLTRANSFERASE WBBL"/>
    <property type="match status" value="1"/>
</dbReference>
<dbReference type="SUPFAM" id="SSF53448">
    <property type="entry name" value="Nucleotide-diphospho-sugar transferases"/>
    <property type="match status" value="1"/>
</dbReference>
<dbReference type="Proteomes" id="UP000319342">
    <property type="component" value="Chromosome"/>
</dbReference>
<accession>A0A518CYI9</accession>
<proteinExistence type="predicted"/>
<dbReference type="AlphaFoldDB" id="A0A518CYI9"/>
<organism evidence="2 3">
    <name type="scientific">Rohdeia mirabilis</name>
    <dbReference type="NCBI Taxonomy" id="2528008"/>
    <lineage>
        <taxon>Bacteria</taxon>
        <taxon>Pseudomonadati</taxon>
        <taxon>Planctomycetota</taxon>
        <taxon>Planctomycetia</taxon>
        <taxon>Planctomycetia incertae sedis</taxon>
        <taxon>Rohdeia</taxon>
    </lineage>
</organism>
<keyword evidence="2" id="KW-0808">Transferase</keyword>
<dbReference type="EC" id="2.4.1.289" evidence="2"/>
<name>A0A518CYI9_9BACT</name>
<feature type="domain" description="Glycosyltransferase 2-like" evidence="1">
    <location>
        <begin position="11"/>
        <end position="140"/>
    </location>
</feature>
<dbReference type="InterPro" id="IPR001173">
    <property type="entry name" value="Glyco_trans_2-like"/>
</dbReference>
<dbReference type="PANTHER" id="PTHR43179">
    <property type="entry name" value="RHAMNOSYLTRANSFERASE WBBL"/>
    <property type="match status" value="1"/>
</dbReference>
<dbReference type="InterPro" id="IPR029044">
    <property type="entry name" value="Nucleotide-diphossugar_trans"/>
</dbReference>
<reference evidence="2 3" key="1">
    <citation type="submission" date="2019-02" db="EMBL/GenBank/DDBJ databases">
        <title>Deep-cultivation of Planctomycetes and their phenomic and genomic characterization uncovers novel biology.</title>
        <authorList>
            <person name="Wiegand S."/>
            <person name="Jogler M."/>
            <person name="Boedeker C."/>
            <person name="Pinto D."/>
            <person name="Vollmers J."/>
            <person name="Rivas-Marin E."/>
            <person name="Kohn T."/>
            <person name="Peeters S.H."/>
            <person name="Heuer A."/>
            <person name="Rast P."/>
            <person name="Oberbeckmann S."/>
            <person name="Bunk B."/>
            <person name="Jeske O."/>
            <person name="Meyerdierks A."/>
            <person name="Storesund J.E."/>
            <person name="Kallscheuer N."/>
            <person name="Luecker S."/>
            <person name="Lage O.M."/>
            <person name="Pohl T."/>
            <person name="Merkel B.J."/>
            <person name="Hornburger P."/>
            <person name="Mueller R.-W."/>
            <person name="Bruemmer F."/>
            <person name="Labrenz M."/>
            <person name="Spormann A.M."/>
            <person name="Op den Camp H."/>
            <person name="Overmann J."/>
            <person name="Amann R."/>
            <person name="Jetten M.S.M."/>
            <person name="Mascher T."/>
            <person name="Medema M.H."/>
            <person name="Devos D.P."/>
            <person name="Kaster A.-K."/>
            <person name="Ovreas L."/>
            <person name="Rohde M."/>
            <person name="Galperin M.Y."/>
            <person name="Jogler C."/>
        </authorList>
    </citation>
    <scope>NUCLEOTIDE SEQUENCE [LARGE SCALE GENOMIC DNA]</scope>
    <source>
        <strain evidence="2 3">Pla163</strain>
    </source>
</reference>
<dbReference type="Pfam" id="PF00535">
    <property type="entry name" value="Glycos_transf_2"/>
    <property type="match status" value="1"/>
</dbReference>
<dbReference type="Gene3D" id="3.90.550.10">
    <property type="entry name" value="Spore Coat Polysaccharide Biosynthesis Protein SpsA, Chain A"/>
    <property type="match status" value="1"/>
</dbReference>
<evidence type="ECO:0000313" key="2">
    <source>
        <dbReference type="EMBL" id="QDU84300.1"/>
    </source>
</evidence>
<protein>
    <submittedName>
        <fullName evidence="2">N-acetylglucosaminyl-diphospho-decaprenol L-rhamnosyltransferase</fullName>
        <ecNumber evidence="2">2.4.1.289</ecNumber>
    </submittedName>
</protein>